<proteinExistence type="predicted"/>
<evidence type="ECO:0000313" key="1">
    <source>
        <dbReference type="EMBL" id="MBI5249451.1"/>
    </source>
</evidence>
<reference evidence="1" key="1">
    <citation type="submission" date="2020-07" db="EMBL/GenBank/DDBJ databases">
        <title>Huge and variable diversity of episymbiotic CPR bacteria and DPANN archaea in groundwater ecosystems.</title>
        <authorList>
            <person name="He C.Y."/>
            <person name="Keren R."/>
            <person name="Whittaker M."/>
            <person name="Farag I.F."/>
            <person name="Doudna J."/>
            <person name="Cate J.H.D."/>
            <person name="Banfield J.F."/>
        </authorList>
    </citation>
    <scope>NUCLEOTIDE SEQUENCE</scope>
    <source>
        <strain evidence="1">NC_groundwater_1664_Pr3_B-0.1um_52_9</strain>
    </source>
</reference>
<protein>
    <submittedName>
        <fullName evidence="1">Uncharacterized protein</fullName>
    </submittedName>
</protein>
<sequence>MARTQAEGFVTGLMKISEKFYVSFRWKGNRIRTVTPARNETEAKKIGRAMKTAFTIGIVGHLSPTEQEVVVRTYENNG</sequence>
<dbReference type="AlphaFoldDB" id="A0A9D6Z5S6"/>
<name>A0A9D6Z5S6_9BACT</name>
<gene>
    <name evidence="1" type="ORF">HY912_08145</name>
</gene>
<comment type="caution">
    <text evidence="1">The sequence shown here is derived from an EMBL/GenBank/DDBJ whole genome shotgun (WGS) entry which is preliminary data.</text>
</comment>
<dbReference type="EMBL" id="JACRDE010000222">
    <property type="protein sequence ID" value="MBI5249451.1"/>
    <property type="molecule type" value="Genomic_DNA"/>
</dbReference>
<accession>A0A9D6Z5S6</accession>
<evidence type="ECO:0000313" key="2">
    <source>
        <dbReference type="Proteomes" id="UP000807825"/>
    </source>
</evidence>
<organism evidence="1 2">
    <name type="scientific">Desulfomonile tiedjei</name>
    <dbReference type="NCBI Taxonomy" id="2358"/>
    <lineage>
        <taxon>Bacteria</taxon>
        <taxon>Pseudomonadati</taxon>
        <taxon>Thermodesulfobacteriota</taxon>
        <taxon>Desulfomonilia</taxon>
        <taxon>Desulfomonilales</taxon>
        <taxon>Desulfomonilaceae</taxon>
        <taxon>Desulfomonile</taxon>
    </lineage>
</organism>
<dbReference type="Proteomes" id="UP000807825">
    <property type="component" value="Unassembled WGS sequence"/>
</dbReference>